<reference evidence="1" key="1">
    <citation type="submission" date="2019-02" db="EMBL/GenBank/DDBJ databases">
        <authorList>
            <person name="Gruber-Vodicka R. H."/>
            <person name="Seah K. B. B."/>
        </authorList>
    </citation>
    <scope>NUCLEOTIDE SEQUENCE</scope>
    <source>
        <strain evidence="1">BECK_BZ125</strain>
    </source>
</reference>
<dbReference type="AlphaFoldDB" id="A0A450YK41"/>
<name>A0A450YK41_9GAMM</name>
<sequence>MIQAIFKNPTFLVLAMPGWAKTTFIVRGVGSYMIVRTRFVSDSLFQQPDYSLSENNE</sequence>
<proteinExistence type="predicted"/>
<evidence type="ECO:0000313" key="1">
    <source>
        <dbReference type="EMBL" id="VFK41903.1"/>
    </source>
</evidence>
<protein>
    <submittedName>
        <fullName evidence="1">Uncharacterized protein</fullName>
    </submittedName>
</protein>
<dbReference type="EMBL" id="CAADFT010000015">
    <property type="protein sequence ID" value="VFK41903.1"/>
    <property type="molecule type" value="Genomic_DNA"/>
</dbReference>
<organism evidence="1">
    <name type="scientific">Candidatus Kentrum sp. TC</name>
    <dbReference type="NCBI Taxonomy" id="2126339"/>
    <lineage>
        <taxon>Bacteria</taxon>
        <taxon>Pseudomonadati</taxon>
        <taxon>Pseudomonadota</taxon>
        <taxon>Gammaproteobacteria</taxon>
        <taxon>Candidatus Kentrum</taxon>
    </lineage>
</organism>
<gene>
    <name evidence="1" type="ORF">BECKTC1821E_GA0114239_101525</name>
</gene>
<accession>A0A450YK41</accession>